<evidence type="ECO:0000313" key="2">
    <source>
        <dbReference type="Proteomes" id="UP000799755"/>
    </source>
</evidence>
<proteinExistence type="predicted"/>
<name>A0ACB6QUT9_9PLEO</name>
<dbReference type="Proteomes" id="UP000799755">
    <property type="component" value="Unassembled WGS sequence"/>
</dbReference>
<reference evidence="1" key="1">
    <citation type="journal article" date="2020" name="Stud. Mycol.">
        <title>101 Dothideomycetes genomes: a test case for predicting lifestyles and emergence of pathogens.</title>
        <authorList>
            <person name="Haridas S."/>
            <person name="Albert R."/>
            <person name="Binder M."/>
            <person name="Bloem J."/>
            <person name="Labutti K."/>
            <person name="Salamov A."/>
            <person name="Andreopoulos B."/>
            <person name="Baker S."/>
            <person name="Barry K."/>
            <person name="Bills G."/>
            <person name="Bluhm B."/>
            <person name="Cannon C."/>
            <person name="Castanera R."/>
            <person name="Culley D."/>
            <person name="Daum C."/>
            <person name="Ezra D."/>
            <person name="Gonzalez J."/>
            <person name="Henrissat B."/>
            <person name="Kuo A."/>
            <person name="Liang C."/>
            <person name="Lipzen A."/>
            <person name="Lutzoni F."/>
            <person name="Magnuson J."/>
            <person name="Mondo S."/>
            <person name="Nolan M."/>
            <person name="Ohm R."/>
            <person name="Pangilinan J."/>
            <person name="Park H.-J."/>
            <person name="Ramirez L."/>
            <person name="Alfaro M."/>
            <person name="Sun H."/>
            <person name="Tritt A."/>
            <person name="Yoshinaga Y."/>
            <person name="Zwiers L.-H."/>
            <person name="Turgeon B."/>
            <person name="Goodwin S."/>
            <person name="Spatafora J."/>
            <person name="Crous P."/>
            <person name="Grigoriev I."/>
        </authorList>
    </citation>
    <scope>NUCLEOTIDE SEQUENCE</scope>
    <source>
        <strain evidence="1">ATCC 200398</strain>
    </source>
</reference>
<comment type="caution">
    <text evidence="1">The sequence shown here is derived from an EMBL/GenBank/DDBJ whole genome shotgun (WGS) entry which is preliminary data.</text>
</comment>
<organism evidence="1 2">
    <name type="scientific">Lindgomyces ingoldianus</name>
    <dbReference type="NCBI Taxonomy" id="673940"/>
    <lineage>
        <taxon>Eukaryota</taxon>
        <taxon>Fungi</taxon>
        <taxon>Dikarya</taxon>
        <taxon>Ascomycota</taxon>
        <taxon>Pezizomycotina</taxon>
        <taxon>Dothideomycetes</taxon>
        <taxon>Pleosporomycetidae</taxon>
        <taxon>Pleosporales</taxon>
        <taxon>Lindgomycetaceae</taxon>
        <taxon>Lindgomyces</taxon>
    </lineage>
</organism>
<dbReference type="EMBL" id="MU003507">
    <property type="protein sequence ID" value="KAF2470773.1"/>
    <property type="molecule type" value="Genomic_DNA"/>
</dbReference>
<accession>A0ACB6QUT9</accession>
<protein>
    <submittedName>
        <fullName evidence="1">Uncharacterized protein</fullName>
    </submittedName>
</protein>
<keyword evidence="2" id="KW-1185">Reference proteome</keyword>
<gene>
    <name evidence="1" type="ORF">BDR25DRAFT_303762</name>
</gene>
<evidence type="ECO:0000313" key="1">
    <source>
        <dbReference type="EMBL" id="KAF2470773.1"/>
    </source>
</evidence>
<sequence>MLPFSLEDSFKPPPIVECLSGEECLGFGKKVHVPNKLCMECLRRYDPEQLRLRADGNVEALGIIDEEIARKQQVKGNMEARGRFLCAFEDPDYQDRRWRRPDLNLRGTRLSCAVVKTKGMACGKCWRRHLEKIAVVQYFNPAGLCHEEADKVVGGILTSRSGSSAINDDEDDVEGYNIVMS</sequence>